<organism evidence="2 3">
    <name type="scientific">Cryomyces minteri</name>
    <dbReference type="NCBI Taxonomy" id="331657"/>
    <lineage>
        <taxon>Eukaryota</taxon>
        <taxon>Fungi</taxon>
        <taxon>Dikarya</taxon>
        <taxon>Ascomycota</taxon>
        <taxon>Pezizomycotina</taxon>
        <taxon>Dothideomycetes</taxon>
        <taxon>Dothideomycetes incertae sedis</taxon>
        <taxon>Cryomyces</taxon>
    </lineage>
</organism>
<evidence type="ECO:0000256" key="1">
    <source>
        <dbReference type="SAM" id="MobiDB-lite"/>
    </source>
</evidence>
<feature type="compositionally biased region" description="Basic and acidic residues" evidence="1">
    <location>
        <begin position="66"/>
        <end position="83"/>
    </location>
</feature>
<dbReference type="Proteomes" id="UP000308768">
    <property type="component" value="Unassembled WGS sequence"/>
</dbReference>
<evidence type="ECO:0000313" key="3">
    <source>
        <dbReference type="Proteomes" id="UP000308768"/>
    </source>
</evidence>
<evidence type="ECO:0000313" key="2">
    <source>
        <dbReference type="EMBL" id="TKA58978.1"/>
    </source>
</evidence>
<keyword evidence="3" id="KW-1185">Reference proteome</keyword>
<dbReference type="EMBL" id="NAJN01002009">
    <property type="protein sequence ID" value="TKA58978.1"/>
    <property type="molecule type" value="Genomic_DNA"/>
</dbReference>
<protein>
    <submittedName>
        <fullName evidence="2">Uncharacterized protein</fullName>
    </submittedName>
</protein>
<feature type="non-terminal residue" evidence="2">
    <location>
        <position position="236"/>
    </location>
</feature>
<proteinExistence type="predicted"/>
<comment type="caution">
    <text evidence="2">The sequence shown here is derived from an EMBL/GenBank/DDBJ whole genome shotgun (WGS) entry which is preliminary data.</text>
</comment>
<gene>
    <name evidence="2" type="ORF">B0A49_09299</name>
</gene>
<name>A0A4U0W9G0_9PEZI</name>
<feature type="region of interest" description="Disordered" evidence="1">
    <location>
        <begin position="189"/>
        <end position="236"/>
    </location>
</feature>
<dbReference type="AlphaFoldDB" id="A0A4U0W9G0"/>
<sequence length="236" mass="25523">MASPCPSPNEHFQRFSSHETQRHWSPSPHPVPPSSPVLEGVDLIGLNENRPLGDFCMDLMLVEQETKKRPSLSRQERSGDGSDRTPPTTLSVEPPSPRRPHSLSLNRDPTSSRIQTPSTPPSHPHASHRATKHPPPCRPPSLPPNHPLTRRPALTLHTPSFTLADAAPLVRTRVALPLCPQPGLAQLGQCGSNDSGGSSSSRAPTKRKLGAFPRDELRRAGVAAGRGGAAFEREPM</sequence>
<accession>A0A4U0W9G0</accession>
<feature type="compositionally biased region" description="Basic and acidic residues" evidence="1">
    <location>
        <begin position="11"/>
        <end position="22"/>
    </location>
</feature>
<feature type="region of interest" description="Disordered" evidence="1">
    <location>
        <begin position="1"/>
        <end position="39"/>
    </location>
</feature>
<reference evidence="2 3" key="1">
    <citation type="submission" date="2017-03" db="EMBL/GenBank/DDBJ databases">
        <title>Genomes of endolithic fungi from Antarctica.</title>
        <authorList>
            <person name="Coleine C."/>
            <person name="Masonjones S."/>
            <person name="Stajich J.E."/>
        </authorList>
    </citation>
    <scope>NUCLEOTIDE SEQUENCE [LARGE SCALE GENOMIC DNA]</scope>
    <source>
        <strain evidence="2 3">CCFEE 5187</strain>
    </source>
</reference>
<feature type="compositionally biased region" description="Pro residues" evidence="1">
    <location>
        <begin position="133"/>
        <end position="146"/>
    </location>
</feature>
<feature type="region of interest" description="Disordered" evidence="1">
    <location>
        <begin position="66"/>
        <end position="152"/>
    </location>
</feature>
<feature type="compositionally biased region" description="Low complexity" evidence="1">
    <location>
        <begin position="191"/>
        <end position="201"/>
    </location>
</feature>